<dbReference type="Proteomes" id="UP000238479">
    <property type="component" value="Chromosome 2"/>
</dbReference>
<keyword evidence="1" id="KW-0812">Transmembrane</keyword>
<keyword evidence="1" id="KW-0472">Membrane</keyword>
<sequence>MALESHSFGSYKIDSREVFYDTNLSDALVNLRSVVSGGKEYRNCPRTFWSYFGLYCSLLLVFFLLF</sequence>
<dbReference type="EMBL" id="PDCK01000040">
    <property type="protein sequence ID" value="PRQ50696.1"/>
    <property type="molecule type" value="Genomic_DNA"/>
</dbReference>
<name>A0A2P6RWA6_ROSCH</name>
<evidence type="ECO:0000313" key="3">
    <source>
        <dbReference type="Proteomes" id="UP000238479"/>
    </source>
</evidence>
<feature type="transmembrane region" description="Helical" evidence="1">
    <location>
        <begin position="48"/>
        <end position="65"/>
    </location>
</feature>
<keyword evidence="2" id="KW-0378">Hydrolase</keyword>
<organism evidence="2 3">
    <name type="scientific">Rosa chinensis</name>
    <name type="common">China rose</name>
    <dbReference type="NCBI Taxonomy" id="74649"/>
    <lineage>
        <taxon>Eukaryota</taxon>
        <taxon>Viridiplantae</taxon>
        <taxon>Streptophyta</taxon>
        <taxon>Embryophyta</taxon>
        <taxon>Tracheophyta</taxon>
        <taxon>Spermatophyta</taxon>
        <taxon>Magnoliopsida</taxon>
        <taxon>eudicotyledons</taxon>
        <taxon>Gunneridae</taxon>
        <taxon>Pentapetalae</taxon>
        <taxon>rosids</taxon>
        <taxon>fabids</taxon>
        <taxon>Rosales</taxon>
        <taxon>Rosaceae</taxon>
        <taxon>Rosoideae</taxon>
        <taxon>Rosoideae incertae sedis</taxon>
        <taxon>Rosa</taxon>
    </lineage>
</organism>
<keyword evidence="1" id="KW-1133">Transmembrane helix</keyword>
<accession>A0A2P6RWA6</accession>
<evidence type="ECO:0000313" key="2">
    <source>
        <dbReference type="EMBL" id="PRQ50696.1"/>
    </source>
</evidence>
<evidence type="ECO:0000256" key="1">
    <source>
        <dbReference type="SAM" id="Phobius"/>
    </source>
</evidence>
<comment type="caution">
    <text evidence="2">The sequence shown here is derived from an EMBL/GenBank/DDBJ whole genome shotgun (WGS) entry which is preliminary data.</text>
</comment>
<dbReference type="Gramene" id="PRQ50696">
    <property type="protein sequence ID" value="PRQ50696"/>
    <property type="gene ID" value="RchiOBHm_Chr2g0136141"/>
</dbReference>
<dbReference type="AlphaFoldDB" id="A0A2P6RWA6"/>
<protein>
    <submittedName>
        <fullName evidence="2">Putative adenylylsulfatase</fullName>
        <ecNumber evidence="2">3.6.2.1</ecNumber>
    </submittedName>
</protein>
<gene>
    <name evidence="2" type="ORF">RchiOBHm_Chr2g0136141</name>
</gene>
<proteinExistence type="predicted"/>
<reference evidence="2 3" key="1">
    <citation type="journal article" date="2018" name="Nat. Genet.">
        <title>The Rosa genome provides new insights in the design of modern roses.</title>
        <authorList>
            <person name="Bendahmane M."/>
        </authorList>
    </citation>
    <scope>NUCLEOTIDE SEQUENCE [LARGE SCALE GENOMIC DNA]</scope>
    <source>
        <strain evidence="3">cv. Old Blush</strain>
    </source>
</reference>
<dbReference type="GO" id="GO:0047627">
    <property type="term" value="F:adenylylsulfatase activity"/>
    <property type="evidence" value="ECO:0007669"/>
    <property type="project" value="UniProtKB-EC"/>
</dbReference>
<dbReference type="EC" id="3.6.2.1" evidence="2"/>
<keyword evidence="3" id="KW-1185">Reference proteome</keyword>